<comment type="caution">
    <text evidence="1">The sequence shown here is derived from an EMBL/GenBank/DDBJ whole genome shotgun (WGS) entry which is preliminary data.</text>
</comment>
<dbReference type="Proteomes" id="UP000178943">
    <property type="component" value="Unassembled WGS sequence"/>
</dbReference>
<proteinExistence type="predicted"/>
<evidence type="ECO:0000313" key="2">
    <source>
        <dbReference type="Proteomes" id="UP000178943"/>
    </source>
</evidence>
<gene>
    <name evidence="1" type="ORF">A2Y62_10475</name>
</gene>
<organism evidence="1 2">
    <name type="scientific">Candidatus Fischerbacteria bacterium RBG_13_37_8</name>
    <dbReference type="NCBI Taxonomy" id="1817863"/>
    <lineage>
        <taxon>Bacteria</taxon>
        <taxon>Candidatus Fischeribacteriota</taxon>
    </lineage>
</organism>
<reference evidence="1 2" key="1">
    <citation type="journal article" date="2016" name="Nat. Commun.">
        <title>Thousands of microbial genomes shed light on interconnected biogeochemical processes in an aquifer system.</title>
        <authorList>
            <person name="Anantharaman K."/>
            <person name="Brown C.T."/>
            <person name="Hug L.A."/>
            <person name="Sharon I."/>
            <person name="Castelle C.J."/>
            <person name="Probst A.J."/>
            <person name="Thomas B.C."/>
            <person name="Singh A."/>
            <person name="Wilkins M.J."/>
            <person name="Karaoz U."/>
            <person name="Brodie E.L."/>
            <person name="Williams K.H."/>
            <person name="Hubbard S.S."/>
            <person name="Banfield J.F."/>
        </authorList>
    </citation>
    <scope>NUCLEOTIDE SEQUENCE [LARGE SCALE GENOMIC DNA]</scope>
</reference>
<dbReference type="EMBL" id="MFGW01000118">
    <property type="protein sequence ID" value="OGF65096.1"/>
    <property type="molecule type" value="Genomic_DNA"/>
</dbReference>
<name>A0A1F5VNV9_9BACT</name>
<dbReference type="AlphaFoldDB" id="A0A1F5VNV9"/>
<evidence type="ECO:0000313" key="1">
    <source>
        <dbReference type="EMBL" id="OGF65096.1"/>
    </source>
</evidence>
<protein>
    <submittedName>
        <fullName evidence="1">Uncharacterized protein</fullName>
    </submittedName>
</protein>
<accession>A0A1F5VNV9</accession>
<sequence length="278" mass="31080">MEPISIVKQGWHIGAYKSTLLPEPGKITSNTNSLLNNITSQLDNVSNASILLDDSDNACPTVRSPLAFIEQFPEIILQLYGEQANALKDIAKFIFNFIKQVAQKLGGWDKLIDLIMLVCPLPKHVMIVLEILKRLLPILSPTAKTPVGEFMSSALVNGENTNSPEELLSKMIEGFSPEIQQKNTNNTPDTQSIKNIMADKTIPLEDKVMMVLLSMAEQQETEILNQAQKLDSSSPESRQRLMIELQIQVQKLTQTISALSNMMKTFHEASMNSIRNFR</sequence>